<evidence type="ECO:0000256" key="1">
    <source>
        <dbReference type="SAM" id="MobiDB-lite"/>
    </source>
</evidence>
<name>A0ABN9XTK1_9DINO</name>
<evidence type="ECO:0000313" key="3">
    <source>
        <dbReference type="EMBL" id="CAK0903349.1"/>
    </source>
</evidence>
<dbReference type="InterPro" id="IPR000719">
    <property type="entry name" value="Prot_kinase_dom"/>
</dbReference>
<dbReference type="SUPFAM" id="SSF56112">
    <property type="entry name" value="Protein kinase-like (PK-like)"/>
    <property type="match status" value="1"/>
</dbReference>
<gene>
    <name evidence="3" type="ORF">PCOR1329_LOCUS79690</name>
</gene>
<accession>A0ABN9XTK1</accession>
<organism evidence="3 4">
    <name type="scientific">Prorocentrum cordatum</name>
    <dbReference type="NCBI Taxonomy" id="2364126"/>
    <lineage>
        <taxon>Eukaryota</taxon>
        <taxon>Sar</taxon>
        <taxon>Alveolata</taxon>
        <taxon>Dinophyceae</taxon>
        <taxon>Prorocentrales</taxon>
        <taxon>Prorocentraceae</taxon>
        <taxon>Prorocentrum</taxon>
    </lineage>
</organism>
<feature type="region of interest" description="Disordered" evidence="1">
    <location>
        <begin position="107"/>
        <end position="141"/>
    </location>
</feature>
<evidence type="ECO:0000313" key="4">
    <source>
        <dbReference type="Proteomes" id="UP001189429"/>
    </source>
</evidence>
<sequence length="459" mass="48590">MYWSDTYHQWMEATVVKKREGGATYDLDVKRGASARRMKLLRPVECTVAPAAPQDERPPPSRPHWPGPSSPLQAGKAVQAHSPSAVVVAAPQSPKVDGVVHHPAQMASALSPQSSRGPAAADAAARDRGAQGAAPQPLPTLCAGRRTASSVVRTVQASPPEDLRAPACLFMGTGVEGRARGEKLPGARSAAAVAAPQQPRRSPGAGAAALEAGELHITARSFDPSDLSIRGQLLSLLGMGPGAVIEEMKGFKGGLNDGVWFVSELARAASGGSGAPGRELVLKLVRGTRIDQNLLTEAENLQKIAREHPKATSDPALAFPVKVLAVVGPGGARSHDLIVMRKVRGERLAEVIARKWYRGEVSQIMRLLERLGTCLGEFHTRYSGVQHGDFQPSNIIYDDERDALVMIDVGGMGVPTMQGDVAHFCKSLRLLAEAYGTGMANDGTRRFEQGYARGVAAST</sequence>
<dbReference type="InterPro" id="IPR011009">
    <property type="entry name" value="Kinase-like_dom_sf"/>
</dbReference>
<feature type="compositionally biased region" description="Pro residues" evidence="1">
    <location>
        <begin position="60"/>
        <end position="69"/>
    </location>
</feature>
<protein>
    <recommendedName>
        <fullName evidence="2">Protein kinase domain-containing protein</fullName>
    </recommendedName>
</protein>
<dbReference type="Proteomes" id="UP001189429">
    <property type="component" value="Unassembled WGS sequence"/>
</dbReference>
<evidence type="ECO:0000259" key="2">
    <source>
        <dbReference type="PROSITE" id="PS50011"/>
    </source>
</evidence>
<dbReference type="Gene3D" id="1.10.510.10">
    <property type="entry name" value="Transferase(Phosphotransferase) domain 1"/>
    <property type="match status" value="1"/>
</dbReference>
<reference evidence="3" key="1">
    <citation type="submission" date="2023-10" db="EMBL/GenBank/DDBJ databases">
        <authorList>
            <person name="Chen Y."/>
            <person name="Shah S."/>
            <person name="Dougan E. K."/>
            <person name="Thang M."/>
            <person name="Chan C."/>
        </authorList>
    </citation>
    <scope>NUCLEOTIDE SEQUENCE [LARGE SCALE GENOMIC DNA]</scope>
</reference>
<feature type="region of interest" description="Disordered" evidence="1">
    <location>
        <begin position="49"/>
        <end position="85"/>
    </location>
</feature>
<proteinExistence type="predicted"/>
<feature type="domain" description="Protein kinase" evidence="2">
    <location>
        <begin position="231"/>
        <end position="459"/>
    </location>
</feature>
<dbReference type="EMBL" id="CAUYUJ010021210">
    <property type="protein sequence ID" value="CAK0903349.1"/>
    <property type="molecule type" value="Genomic_DNA"/>
</dbReference>
<dbReference type="PROSITE" id="PS50011">
    <property type="entry name" value="PROTEIN_KINASE_DOM"/>
    <property type="match status" value="1"/>
</dbReference>
<keyword evidence="4" id="KW-1185">Reference proteome</keyword>
<comment type="caution">
    <text evidence="3">The sequence shown here is derived from an EMBL/GenBank/DDBJ whole genome shotgun (WGS) entry which is preliminary data.</text>
</comment>